<keyword evidence="2" id="KW-1185">Reference proteome</keyword>
<sequence>MITIDDFLKMKLYMYQQKYDRFRFISRRTKKKRIKQKVELKATVSLSMIGHIKKIINMRNGDADV</sequence>
<accession>A0A7V7UWK7</accession>
<dbReference type="AlphaFoldDB" id="A0A7V7UWK7"/>
<name>A0A7V7UWK7_9BACI</name>
<evidence type="ECO:0000313" key="2">
    <source>
        <dbReference type="Proteomes" id="UP000441354"/>
    </source>
</evidence>
<proteinExistence type="predicted"/>
<reference evidence="1 2" key="1">
    <citation type="journal article" date="2014" name="Arch. Microbiol.">
        <title>Bacillus mesophilum sp. nov., strain IITR-54T, a novel 4-chlorobiphenyl dechlorinating bacterium.</title>
        <authorList>
            <person name="Manickam N."/>
            <person name="Singh N.K."/>
            <person name="Bajaj A."/>
            <person name="Kumar R.M."/>
            <person name="Kaur G."/>
            <person name="Kaur N."/>
            <person name="Bala M."/>
            <person name="Kumar A."/>
            <person name="Mayilraj S."/>
        </authorList>
    </citation>
    <scope>NUCLEOTIDE SEQUENCE [LARGE SCALE GENOMIC DNA]</scope>
    <source>
        <strain evidence="1 2">IITR-54</strain>
    </source>
</reference>
<protein>
    <submittedName>
        <fullName evidence="1">Uncharacterized protein</fullName>
    </submittedName>
</protein>
<organism evidence="1 2">
    <name type="scientific">Bacillus mesophilum</name>
    <dbReference type="NCBI Taxonomy" id="1071718"/>
    <lineage>
        <taxon>Bacteria</taxon>
        <taxon>Bacillati</taxon>
        <taxon>Bacillota</taxon>
        <taxon>Bacilli</taxon>
        <taxon>Bacillales</taxon>
        <taxon>Bacillaceae</taxon>
        <taxon>Bacillus</taxon>
    </lineage>
</organism>
<gene>
    <name evidence="1" type="ORF">F7732_09375</name>
</gene>
<dbReference type="Proteomes" id="UP000441354">
    <property type="component" value="Unassembled WGS sequence"/>
</dbReference>
<evidence type="ECO:0000313" key="1">
    <source>
        <dbReference type="EMBL" id="KAB2334270.1"/>
    </source>
</evidence>
<dbReference type="RefSeq" id="WP_151573584.1">
    <property type="nucleotide sequence ID" value="NZ_WBOT01000002.1"/>
</dbReference>
<dbReference type="EMBL" id="WBOT01000002">
    <property type="protein sequence ID" value="KAB2334270.1"/>
    <property type="molecule type" value="Genomic_DNA"/>
</dbReference>
<comment type="caution">
    <text evidence="1">The sequence shown here is derived from an EMBL/GenBank/DDBJ whole genome shotgun (WGS) entry which is preliminary data.</text>
</comment>